<accession>A0A1H6Y1R3</accession>
<proteinExistence type="predicted"/>
<reference evidence="1 2" key="1">
    <citation type="submission" date="2016-10" db="EMBL/GenBank/DDBJ databases">
        <authorList>
            <person name="de Groot N.N."/>
        </authorList>
    </citation>
    <scope>NUCLEOTIDE SEQUENCE [LARGE SCALE GENOMIC DNA]</scope>
    <source>
        <strain evidence="1 2">DSM 22187</strain>
    </source>
</reference>
<dbReference type="RefSeq" id="WP_089673904.1">
    <property type="nucleotide sequence ID" value="NZ_CP024845.1"/>
</dbReference>
<accession>A0A2H4PYC3</accession>
<keyword evidence="2" id="KW-1185">Reference proteome</keyword>
<name>A0A1H6Y1R3_9EURY</name>
<protein>
    <submittedName>
        <fullName evidence="1">Uncharacterized protein</fullName>
    </submittedName>
</protein>
<evidence type="ECO:0000313" key="1">
    <source>
        <dbReference type="EMBL" id="SEJ35201.1"/>
    </source>
</evidence>
<dbReference type="GeneID" id="35001103"/>
<dbReference type="Proteomes" id="UP000198888">
    <property type="component" value="Unassembled WGS sequence"/>
</dbReference>
<dbReference type="KEGG" id="hae:halTADL_0279"/>
<evidence type="ECO:0000313" key="2">
    <source>
        <dbReference type="Proteomes" id="UP000198888"/>
    </source>
</evidence>
<sequence length="65" mass="7756">MPTTLLARFLNRFTSDEDNKNDGRFVPSQLDWSVRYGTEGGREEANREITRIQRQADEIEQRRRE</sequence>
<organism evidence="1 2">
    <name type="scientific">Halohasta litchfieldiae</name>
    <dbReference type="NCBI Taxonomy" id="1073996"/>
    <lineage>
        <taxon>Archaea</taxon>
        <taxon>Methanobacteriati</taxon>
        <taxon>Methanobacteriota</taxon>
        <taxon>Stenosarchaea group</taxon>
        <taxon>Halobacteria</taxon>
        <taxon>Halobacteriales</taxon>
        <taxon>Haloferacaceae</taxon>
        <taxon>Halohasta</taxon>
    </lineage>
</organism>
<dbReference type="AlphaFoldDB" id="A0A1H6Y1R3"/>
<dbReference type="EMBL" id="FNYR01000054">
    <property type="protein sequence ID" value="SEJ35201.1"/>
    <property type="molecule type" value="Genomic_DNA"/>
</dbReference>
<dbReference type="STRING" id="1073996.SAMN05444271_1544"/>
<gene>
    <name evidence="1" type="ORF">SAMN05444271_1544</name>
</gene>